<protein>
    <submittedName>
        <fullName evidence="4">EF hand family protein</fullName>
    </submittedName>
</protein>
<dbReference type="eggNOG" id="KOG0028">
    <property type="taxonomic scope" value="Eukaryota"/>
</dbReference>
<dbReference type="InterPro" id="IPR018247">
    <property type="entry name" value="EF_Hand_1_Ca_BS"/>
</dbReference>
<dbReference type="SMART" id="SM00054">
    <property type="entry name" value="EFh"/>
    <property type="match status" value="4"/>
</dbReference>
<dbReference type="VEuPathDB" id="TrichDB:TVAGG3_0552130"/>
<evidence type="ECO:0000313" key="5">
    <source>
        <dbReference type="Proteomes" id="UP000001542"/>
    </source>
</evidence>
<dbReference type="KEGG" id="tva:4775559"/>
<gene>
    <name evidence="4" type="ORF">TVAG_453700</name>
</gene>
<dbReference type="InterPro" id="IPR011992">
    <property type="entry name" value="EF-hand-dom_pair"/>
</dbReference>
<dbReference type="Proteomes" id="UP000001542">
    <property type="component" value="Unassembled WGS sequence"/>
</dbReference>
<dbReference type="PANTHER" id="PTHR23050">
    <property type="entry name" value="CALCIUM BINDING PROTEIN"/>
    <property type="match status" value="1"/>
</dbReference>
<dbReference type="PROSITE" id="PS50222">
    <property type="entry name" value="EF_HAND_2"/>
    <property type="match status" value="4"/>
</dbReference>
<feature type="domain" description="EF-hand" evidence="3">
    <location>
        <begin position="6"/>
        <end position="41"/>
    </location>
</feature>
<dbReference type="InterPro" id="IPR050145">
    <property type="entry name" value="Centrin_CML-like"/>
</dbReference>
<dbReference type="GO" id="GO:0005509">
    <property type="term" value="F:calcium ion binding"/>
    <property type="evidence" value="ECO:0007669"/>
    <property type="project" value="InterPro"/>
</dbReference>
<dbReference type="EMBL" id="DS113229">
    <property type="protein sequence ID" value="EAY17542.1"/>
    <property type="molecule type" value="Genomic_DNA"/>
</dbReference>
<evidence type="ECO:0000259" key="3">
    <source>
        <dbReference type="PROSITE" id="PS50222"/>
    </source>
</evidence>
<reference evidence="4" key="1">
    <citation type="submission" date="2006-10" db="EMBL/GenBank/DDBJ databases">
        <authorList>
            <person name="Amadeo P."/>
            <person name="Zhao Q."/>
            <person name="Wortman J."/>
            <person name="Fraser-Liggett C."/>
            <person name="Carlton J."/>
        </authorList>
    </citation>
    <scope>NUCLEOTIDE SEQUENCE</scope>
    <source>
        <strain evidence="4">G3</strain>
    </source>
</reference>
<dbReference type="STRING" id="5722.A2DPU6"/>
<dbReference type="AlphaFoldDB" id="A2DPU6"/>
<reference evidence="4" key="2">
    <citation type="journal article" date="2007" name="Science">
        <title>Draft genome sequence of the sexually transmitted pathogen Trichomonas vaginalis.</title>
        <authorList>
            <person name="Carlton J.M."/>
            <person name="Hirt R.P."/>
            <person name="Silva J.C."/>
            <person name="Delcher A.L."/>
            <person name="Schatz M."/>
            <person name="Zhao Q."/>
            <person name="Wortman J.R."/>
            <person name="Bidwell S.L."/>
            <person name="Alsmark U.C.M."/>
            <person name="Besteiro S."/>
            <person name="Sicheritz-Ponten T."/>
            <person name="Noel C.J."/>
            <person name="Dacks J.B."/>
            <person name="Foster P.G."/>
            <person name="Simillion C."/>
            <person name="Van de Peer Y."/>
            <person name="Miranda-Saavedra D."/>
            <person name="Barton G.J."/>
            <person name="Westrop G.D."/>
            <person name="Mueller S."/>
            <person name="Dessi D."/>
            <person name="Fiori P.L."/>
            <person name="Ren Q."/>
            <person name="Paulsen I."/>
            <person name="Zhang H."/>
            <person name="Bastida-Corcuera F.D."/>
            <person name="Simoes-Barbosa A."/>
            <person name="Brown M.T."/>
            <person name="Hayes R.D."/>
            <person name="Mukherjee M."/>
            <person name="Okumura C.Y."/>
            <person name="Schneider R."/>
            <person name="Smith A.J."/>
            <person name="Vanacova S."/>
            <person name="Villalvazo M."/>
            <person name="Haas B.J."/>
            <person name="Pertea M."/>
            <person name="Feldblyum T.V."/>
            <person name="Utterback T.R."/>
            <person name="Shu C.L."/>
            <person name="Osoegawa K."/>
            <person name="de Jong P.J."/>
            <person name="Hrdy I."/>
            <person name="Horvathova L."/>
            <person name="Zubacova Z."/>
            <person name="Dolezal P."/>
            <person name="Malik S.B."/>
            <person name="Logsdon J.M. Jr."/>
            <person name="Henze K."/>
            <person name="Gupta A."/>
            <person name="Wang C.C."/>
            <person name="Dunne R.L."/>
            <person name="Upcroft J.A."/>
            <person name="Upcroft P."/>
            <person name="White O."/>
            <person name="Salzberg S.L."/>
            <person name="Tang P."/>
            <person name="Chiu C.-H."/>
            <person name="Lee Y.-S."/>
            <person name="Embley T.M."/>
            <person name="Coombs G.H."/>
            <person name="Mottram J.C."/>
            <person name="Tachezy J."/>
            <person name="Fraser-Liggett C.M."/>
            <person name="Johnson P.J."/>
        </authorList>
    </citation>
    <scope>NUCLEOTIDE SEQUENCE [LARGE SCALE GENOMIC DNA]</scope>
    <source>
        <strain evidence="4">G3</strain>
    </source>
</reference>
<dbReference type="RefSeq" id="XP_001329677.1">
    <property type="nucleotide sequence ID" value="XM_001329642.1"/>
</dbReference>
<dbReference type="Pfam" id="PF13499">
    <property type="entry name" value="EF-hand_7"/>
    <property type="match status" value="2"/>
</dbReference>
<sequence length="144" mass="16560">MSLTTSDAQKLRELFDKYDDDKNGGLDINEFKNFLTEAGEEFDDEDLNELYAVFDHDHNGLLAFDEFVDYVGCIESGDERRLIEYRFKSIDTDDNGVLDASELQQFQKLCGNIITLEQAEELLKEIDCNGDGKVTLEDYIKYSE</sequence>
<evidence type="ECO:0000313" key="4">
    <source>
        <dbReference type="EMBL" id="EAY17542.1"/>
    </source>
</evidence>
<dbReference type="OMA" id="RYEAFFE"/>
<evidence type="ECO:0000256" key="2">
    <source>
        <dbReference type="ARBA" id="ARBA00022837"/>
    </source>
</evidence>
<feature type="domain" description="EF-hand" evidence="3">
    <location>
        <begin position="42"/>
        <end position="77"/>
    </location>
</feature>
<dbReference type="PROSITE" id="PS00018">
    <property type="entry name" value="EF_HAND_1"/>
    <property type="match status" value="3"/>
</dbReference>
<dbReference type="GO" id="GO:0043226">
    <property type="term" value="C:organelle"/>
    <property type="evidence" value="ECO:0007669"/>
    <property type="project" value="UniProtKB-ARBA"/>
</dbReference>
<keyword evidence="1" id="KW-0677">Repeat</keyword>
<dbReference type="VEuPathDB" id="TrichDB:TVAG_453700"/>
<feature type="domain" description="EF-hand" evidence="3">
    <location>
        <begin position="114"/>
        <end position="144"/>
    </location>
</feature>
<dbReference type="SMR" id="A2DPU6"/>
<keyword evidence="2" id="KW-0106">Calcium</keyword>
<feature type="domain" description="EF-hand" evidence="3">
    <location>
        <begin position="78"/>
        <end position="113"/>
    </location>
</feature>
<dbReference type="SUPFAM" id="SSF47473">
    <property type="entry name" value="EF-hand"/>
    <property type="match status" value="1"/>
</dbReference>
<dbReference type="FunFam" id="1.10.238.10:FF:000178">
    <property type="entry name" value="Calmodulin-2 A"/>
    <property type="match status" value="1"/>
</dbReference>
<keyword evidence="5" id="KW-1185">Reference proteome</keyword>
<dbReference type="Gene3D" id="1.10.238.10">
    <property type="entry name" value="EF-hand"/>
    <property type="match status" value="2"/>
</dbReference>
<evidence type="ECO:0000256" key="1">
    <source>
        <dbReference type="ARBA" id="ARBA00022737"/>
    </source>
</evidence>
<dbReference type="InterPro" id="IPR002048">
    <property type="entry name" value="EF_hand_dom"/>
</dbReference>
<organism evidence="4 5">
    <name type="scientific">Trichomonas vaginalis (strain ATCC PRA-98 / G3)</name>
    <dbReference type="NCBI Taxonomy" id="412133"/>
    <lineage>
        <taxon>Eukaryota</taxon>
        <taxon>Metamonada</taxon>
        <taxon>Parabasalia</taxon>
        <taxon>Trichomonadida</taxon>
        <taxon>Trichomonadidae</taxon>
        <taxon>Trichomonas</taxon>
    </lineage>
</organism>
<dbReference type="InParanoid" id="A2DPU6"/>
<name>A2DPU6_TRIV3</name>
<accession>A2DPU6</accession>
<proteinExistence type="predicted"/>
<dbReference type="OrthoDB" id="26525at2759"/>